<dbReference type="InterPro" id="IPR007024">
    <property type="entry name" value="BLUF_domain"/>
</dbReference>
<dbReference type="AlphaFoldDB" id="A0A5J4J1K1"/>
<evidence type="ECO:0000259" key="1">
    <source>
        <dbReference type="PROSITE" id="PS50925"/>
    </source>
</evidence>
<dbReference type="OrthoDB" id="1122028at2"/>
<dbReference type="InterPro" id="IPR036046">
    <property type="entry name" value="Acylphosphatase-like_dom_sf"/>
</dbReference>
<name>A0A5J4J1K1_9FLAO</name>
<reference evidence="2 3" key="1">
    <citation type="submission" date="2019-08" db="EMBL/GenBank/DDBJ databases">
        <title>Draft genome sequence of Ulvibacter marinus type strain NBRC 109484.</title>
        <authorList>
            <person name="Kawano K."/>
            <person name="Ushijima N."/>
            <person name="Kihara M."/>
            <person name="Itoh H."/>
        </authorList>
    </citation>
    <scope>NUCLEOTIDE SEQUENCE [LARGE SCALE GENOMIC DNA]</scope>
    <source>
        <strain evidence="2 3">NBRC 109484</strain>
    </source>
</reference>
<dbReference type="EMBL" id="BKCG01000004">
    <property type="protein sequence ID" value="GER59878.1"/>
    <property type="molecule type" value="Genomic_DNA"/>
</dbReference>
<comment type="caution">
    <text evidence="2">The sequence shown here is derived from an EMBL/GenBank/DDBJ whole genome shotgun (WGS) entry which is preliminary data.</text>
</comment>
<dbReference type="GO" id="GO:0071949">
    <property type="term" value="F:FAD binding"/>
    <property type="evidence" value="ECO:0007669"/>
    <property type="project" value="InterPro"/>
</dbReference>
<evidence type="ECO:0000313" key="2">
    <source>
        <dbReference type="EMBL" id="GER59878.1"/>
    </source>
</evidence>
<dbReference type="SUPFAM" id="SSF54975">
    <property type="entry name" value="Acylphosphatase/BLUF domain-like"/>
    <property type="match status" value="1"/>
</dbReference>
<organism evidence="2 3">
    <name type="scientific">Patiriisocius marinus</name>
    <dbReference type="NCBI Taxonomy" id="1397112"/>
    <lineage>
        <taxon>Bacteria</taxon>
        <taxon>Pseudomonadati</taxon>
        <taxon>Bacteroidota</taxon>
        <taxon>Flavobacteriia</taxon>
        <taxon>Flavobacteriales</taxon>
        <taxon>Flavobacteriaceae</taxon>
        <taxon>Patiriisocius</taxon>
    </lineage>
</organism>
<dbReference type="Proteomes" id="UP000326509">
    <property type="component" value="Unassembled WGS sequence"/>
</dbReference>
<dbReference type="PROSITE" id="PS50925">
    <property type="entry name" value="BLUF"/>
    <property type="match status" value="1"/>
</dbReference>
<keyword evidence="3" id="KW-1185">Reference proteome</keyword>
<dbReference type="GO" id="GO:0009882">
    <property type="term" value="F:blue light photoreceptor activity"/>
    <property type="evidence" value="ECO:0007669"/>
    <property type="project" value="InterPro"/>
</dbReference>
<dbReference type="SMART" id="SM01034">
    <property type="entry name" value="BLUF"/>
    <property type="match status" value="1"/>
</dbReference>
<protein>
    <recommendedName>
        <fullName evidence="1">BLUF domain-containing protein</fullName>
    </recommendedName>
</protein>
<evidence type="ECO:0000313" key="3">
    <source>
        <dbReference type="Proteomes" id="UP000326509"/>
    </source>
</evidence>
<accession>A0A5J4J1K1</accession>
<proteinExistence type="predicted"/>
<dbReference type="Gene3D" id="3.30.70.100">
    <property type="match status" value="1"/>
</dbReference>
<feature type="domain" description="BLUF" evidence="1">
    <location>
        <begin position="2"/>
        <end position="93"/>
    </location>
</feature>
<dbReference type="Pfam" id="PF04940">
    <property type="entry name" value="BLUF"/>
    <property type="match status" value="1"/>
</dbReference>
<gene>
    <name evidence="2" type="ORF">ULMA_19860</name>
</gene>
<dbReference type="RefSeq" id="WP_151674326.1">
    <property type="nucleotide sequence ID" value="NZ_BKCG01000004.1"/>
</dbReference>
<sequence length="133" mass="15226">MIHTICYTSKTNNLSKEAVEAIFAKTYTNNSLKNITGILLHGMDDFFQVLEGPEDVIVPLFEDVICKDERHSDIFTIINKPKPKALFANYSSTFNIVRNADQLENLKLYLRANKESTTAEKMQRLLEPFLIVL</sequence>